<feature type="region of interest" description="Disordered" evidence="1">
    <location>
        <begin position="1"/>
        <end position="34"/>
    </location>
</feature>
<reference evidence="2" key="1">
    <citation type="journal article" date="2015" name="Nature">
        <title>Complex archaea that bridge the gap between prokaryotes and eukaryotes.</title>
        <authorList>
            <person name="Spang A."/>
            <person name="Saw J.H."/>
            <person name="Jorgensen S.L."/>
            <person name="Zaremba-Niedzwiedzka K."/>
            <person name="Martijn J."/>
            <person name="Lind A.E."/>
            <person name="van Eijk R."/>
            <person name="Schleper C."/>
            <person name="Guy L."/>
            <person name="Ettema T.J."/>
        </authorList>
    </citation>
    <scope>NUCLEOTIDE SEQUENCE</scope>
</reference>
<feature type="region of interest" description="Disordered" evidence="1">
    <location>
        <begin position="138"/>
        <end position="161"/>
    </location>
</feature>
<dbReference type="AlphaFoldDB" id="A0A0F8ZFU7"/>
<feature type="compositionally biased region" description="Low complexity" evidence="1">
    <location>
        <begin position="19"/>
        <end position="29"/>
    </location>
</feature>
<feature type="non-terminal residue" evidence="2">
    <location>
        <position position="1"/>
    </location>
</feature>
<dbReference type="EMBL" id="LAZR01063771">
    <property type="protein sequence ID" value="KKK58851.1"/>
    <property type="molecule type" value="Genomic_DNA"/>
</dbReference>
<sequence>ANRNREVADLKAQLEEAQSHTTTQQTATTAEDDEDPMATIAKLEQRAAASEAQLQGIAQQLADNSNAKYYADALNGFKAVHGDKYSNDAITYARGTALARGYTLVNGDFPPMTELCDLVEKGFMNARIADGKTAVPATKTKVPKTDTGRAGAAANTEGQVKGTPEEVLAAMKAEGRLTNLTVEE</sequence>
<evidence type="ECO:0000256" key="1">
    <source>
        <dbReference type="SAM" id="MobiDB-lite"/>
    </source>
</evidence>
<comment type="caution">
    <text evidence="2">The sequence shown here is derived from an EMBL/GenBank/DDBJ whole genome shotgun (WGS) entry which is preliminary data.</text>
</comment>
<name>A0A0F8ZFU7_9ZZZZ</name>
<proteinExistence type="predicted"/>
<evidence type="ECO:0000313" key="2">
    <source>
        <dbReference type="EMBL" id="KKK58851.1"/>
    </source>
</evidence>
<feature type="compositionally biased region" description="Basic and acidic residues" evidence="1">
    <location>
        <begin position="1"/>
        <end position="18"/>
    </location>
</feature>
<protein>
    <submittedName>
        <fullName evidence="2">Uncharacterized protein</fullName>
    </submittedName>
</protein>
<gene>
    <name evidence="2" type="ORF">LCGC14_3040270</name>
</gene>
<organism evidence="2">
    <name type="scientific">marine sediment metagenome</name>
    <dbReference type="NCBI Taxonomy" id="412755"/>
    <lineage>
        <taxon>unclassified sequences</taxon>
        <taxon>metagenomes</taxon>
        <taxon>ecological metagenomes</taxon>
    </lineage>
</organism>
<accession>A0A0F8ZFU7</accession>